<gene>
    <name evidence="3" type="ORF">DI632_00500</name>
</gene>
<dbReference type="InterPro" id="IPR003423">
    <property type="entry name" value="OMP_efflux"/>
</dbReference>
<sequence length="419" mass="42874">MHAIRAALLAVATCATTAQAQSTASAPPRYTLEQAVAAAGSDAPATIAASAAIEAAEQARIAASRRPNPEVQAQVENIAGSGTFGGLRSAETTLGVAVPIERGGKRGARVALAGAQLSRARIGAAVAAADLRLQVTQLYVGALVADRRVAVARDQARIAADALRVASLRVAAGRASPLERQRADVARINADAGVERAERLAQAARTNLMRRTGIPPGAPLDDGMLERLPAAYGPTRPAAPSGSLALAATTADVAIADAGIRIAQAGRVPDVTLAPALRRLEASNDTAAVFSVSLPIALFDRGSARIAQAAADRTRAEALARVAALDIAEAITDAEVRAANAAIAARTAAGPALDAAREAARIARIGYREGKFGQIELLDAERTLADTRLAAIDALADYQNARALLERLTAPAPTPETAR</sequence>
<protein>
    <submittedName>
        <fullName evidence="3">Transporter</fullName>
    </submittedName>
</protein>
<evidence type="ECO:0000256" key="2">
    <source>
        <dbReference type="SAM" id="SignalP"/>
    </source>
</evidence>
<feature type="chain" id="PRO_5016173917" evidence="2">
    <location>
        <begin position="21"/>
        <end position="419"/>
    </location>
</feature>
<dbReference type="PANTHER" id="PTHR30203:SF24">
    <property type="entry name" value="BLR4935 PROTEIN"/>
    <property type="match status" value="1"/>
</dbReference>
<feature type="signal peptide" evidence="2">
    <location>
        <begin position="1"/>
        <end position="20"/>
    </location>
</feature>
<dbReference type="Proteomes" id="UP000248614">
    <property type="component" value="Unassembled WGS sequence"/>
</dbReference>
<accession>A0A2W4ZFL9</accession>
<dbReference type="Pfam" id="PF02321">
    <property type="entry name" value="OEP"/>
    <property type="match status" value="2"/>
</dbReference>
<evidence type="ECO:0000256" key="1">
    <source>
        <dbReference type="ARBA" id="ARBA00007613"/>
    </source>
</evidence>
<proteinExistence type="inferred from homology"/>
<comment type="caution">
    <text evidence="3">The sequence shown here is derived from an EMBL/GenBank/DDBJ whole genome shotgun (WGS) entry which is preliminary data.</text>
</comment>
<organism evidence="3 4">
    <name type="scientific">Sphingomonas hengshuiensis</name>
    <dbReference type="NCBI Taxonomy" id="1609977"/>
    <lineage>
        <taxon>Bacteria</taxon>
        <taxon>Pseudomonadati</taxon>
        <taxon>Pseudomonadota</taxon>
        <taxon>Alphaproteobacteria</taxon>
        <taxon>Sphingomonadales</taxon>
        <taxon>Sphingomonadaceae</taxon>
        <taxon>Sphingomonas</taxon>
    </lineage>
</organism>
<name>A0A2W4ZFL9_9SPHN</name>
<evidence type="ECO:0000313" key="4">
    <source>
        <dbReference type="Proteomes" id="UP000248614"/>
    </source>
</evidence>
<reference evidence="3 4" key="1">
    <citation type="submission" date="2017-08" db="EMBL/GenBank/DDBJ databases">
        <title>Infants hospitalized years apart are colonized by the same room-sourced microbial strains.</title>
        <authorList>
            <person name="Brooks B."/>
            <person name="Olm M.R."/>
            <person name="Firek B.A."/>
            <person name="Baker R."/>
            <person name="Thomas B.C."/>
            <person name="Morowitz M.J."/>
            <person name="Banfield J.F."/>
        </authorList>
    </citation>
    <scope>NUCLEOTIDE SEQUENCE [LARGE SCALE GENOMIC DNA]</scope>
    <source>
        <strain evidence="3">S2_018_000_R3_110</strain>
    </source>
</reference>
<dbReference type="Gene3D" id="1.20.1600.10">
    <property type="entry name" value="Outer membrane efflux proteins (OEP)"/>
    <property type="match status" value="1"/>
</dbReference>
<dbReference type="EMBL" id="QFNF01000001">
    <property type="protein sequence ID" value="PZO81090.1"/>
    <property type="molecule type" value="Genomic_DNA"/>
</dbReference>
<dbReference type="InterPro" id="IPR010131">
    <property type="entry name" value="MdtP/NodT-like"/>
</dbReference>
<keyword evidence="2" id="KW-0732">Signal</keyword>
<dbReference type="AlphaFoldDB" id="A0A2W4ZFL9"/>
<evidence type="ECO:0000313" key="3">
    <source>
        <dbReference type="EMBL" id="PZO81090.1"/>
    </source>
</evidence>
<dbReference type="PANTHER" id="PTHR30203">
    <property type="entry name" value="OUTER MEMBRANE CATION EFFLUX PROTEIN"/>
    <property type="match status" value="1"/>
</dbReference>
<dbReference type="SUPFAM" id="SSF56954">
    <property type="entry name" value="Outer membrane efflux proteins (OEP)"/>
    <property type="match status" value="1"/>
</dbReference>
<comment type="similarity">
    <text evidence="1">Belongs to the outer membrane factor (OMF) (TC 1.B.17) family.</text>
</comment>
<dbReference type="GO" id="GO:0015562">
    <property type="term" value="F:efflux transmembrane transporter activity"/>
    <property type="evidence" value="ECO:0007669"/>
    <property type="project" value="InterPro"/>
</dbReference>